<keyword evidence="2" id="KW-0328">Glycosyltransferase</keyword>
<keyword evidence="7" id="KW-1185">Reference proteome</keyword>
<evidence type="ECO:0000256" key="2">
    <source>
        <dbReference type="ARBA" id="ARBA00022676"/>
    </source>
</evidence>
<dbReference type="InterPro" id="IPR001173">
    <property type="entry name" value="Glyco_trans_2-like"/>
</dbReference>
<reference evidence="6 7" key="1">
    <citation type="submission" date="2014-03" db="EMBL/GenBank/DDBJ databases">
        <title>Genomics of Bifidobacteria.</title>
        <authorList>
            <person name="Ventura M."/>
            <person name="Milani C."/>
            <person name="Lugli G.A."/>
        </authorList>
    </citation>
    <scope>NUCLEOTIDE SEQUENCE [LARGE SCALE GENOMIC DNA]</scope>
    <source>
        <strain evidence="6 7">LMG 11596</strain>
    </source>
</reference>
<dbReference type="RefSeq" id="WP_238548613.1">
    <property type="nucleotide sequence ID" value="NZ_ABXB03000003.1"/>
</dbReference>
<keyword evidence="3 6" id="KW-0808">Transferase</keyword>
<gene>
    <name evidence="6" type="ORF">BGLCM_0474</name>
</gene>
<evidence type="ECO:0000313" key="7">
    <source>
        <dbReference type="Proteomes" id="UP000029074"/>
    </source>
</evidence>
<dbReference type="GO" id="GO:0016757">
    <property type="term" value="F:glycosyltransferase activity"/>
    <property type="evidence" value="ECO:0007669"/>
    <property type="project" value="UniProtKB-KW"/>
</dbReference>
<evidence type="ECO:0000256" key="1">
    <source>
        <dbReference type="ARBA" id="ARBA00006739"/>
    </source>
</evidence>
<comment type="similarity">
    <text evidence="1">Belongs to the glycosyltransferase 2 family.</text>
</comment>
<dbReference type="PANTHER" id="PTHR43685:SF5">
    <property type="entry name" value="GLYCOSYLTRANSFERASE EPSE-RELATED"/>
    <property type="match status" value="1"/>
</dbReference>
<proteinExistence type="inferred from homology"/>
<comment type="caution">
    <text evidence="6">The sequence shown here is derived from an EMBL/GenBank/DDBJ whole genome shotgun (WGS) entry which is preliminary data.</text>
</comment>
<evidence type="ECO:0000259" key="5">
    <source>
        <dbReference type="Pfam" id="PF00535"/>
    </source>
</evidence>
<evidence type="ECO:0000313" key="6">
    <source>
        <dbReference type="EMBL" id="KFI59365.1"/>
    </source>
</evidence>
<dbReference type="AlphaFoldDB" id="A0A087AKR5"/>
<feature type="domain" description="Glycosyltransferase 2-like" evidence="5">
    <location>
        <begin position="83"/>
        <end position="188"/>
    </location>
</feature>
<dbReference type="Pfam" id="PF00535">
    <property type="entry name" value="Glycos_transf_2"/>
    <property type="match status" value="1"/>
</dbReference>
<feature type="compositionally biased region" description="Polar residues" evidence="4">
    <location>
        <begin position="369"/>
        <end position="383"/>
    </location>
</feature>
<accession>A0A087AKR5</accession>
<name>A0A087AKR5_9BIFI</name>
<protein>
    <submittedName>
        <fullName evidence="6">Putative LPS biosynthesis related glycosyltransferase</fullName>
    </submittedName>
</protein>
<feature type="region of interest" description="Disordered" evidence="4">
    <location>
        <begin position="1"/>
        <end position="61"/>
    </location>
</feature>
<dbReference type="Gene3D" id="3.90.550.10">
    <property type="entry name" value="Spore Coat Polysaccharide Biosynthesis Protein SpsA, Chain A"/>
    <property type="match status" value="1"/>
</dbReference>
<sequence>MNTALPDSPATPPAAPAAPSTSAATRDTATPAALETRGPAAPSAAPTAPATSATLPTPVAPPSVRTLPPFSLLMSVYANNSVHEVTRAVESGTIAQELPPTQIVIVRDGPVDVELQRFLDMLPTTLELWFSGQVVPELTVVPLETNEGLAHALNIGLEHCKYDVVARADADDISLPDRFSSMIPWFAPDQPRLDALGSSIQEFTTEMLNTDDERSGQVRLLPACGEELDRFARMQSPLHHPSVVLRKSSVQQVGGYPENSGRFEDYLLWSRLMTNGCVLRNLPQVLVLYCVDGDAFDRRGGRQMLRDEWQLQRTFRKEKFTSFAQFLRNVVVRAGYRLVPSSWRQKAYHQLVRSRNNAADGDFHDDSRSSSQITASTPQTTTMLAEPTDKPATPPKPRAVESKPVVWVVPASEQEDVPSFAPMNPERTSANRAARAAQREDQHVAEQAVAGLQEDGVVQSFSQEIPALRFSETSGIQRINAQNIEAVIPDLKSFNL</sequence>
<evidence type="ECO:0000256" key="3">
    <source>
        <dbReference type="ARBA" id="ARBA00022679"/>
    </source>
</evidence>
<organism evidence="6 7">
    <name type="scientific">Bifidobacterium gallicum DSM 20093 = LMG 11596</name>
    <dbReference type="NCBI Taxonomy" id="561180"/>
    <lineage>
        <taxon>Bacteria</taxon>
        <taxon>Bacillati</taxon>
        <taxon>Actinomycetota</taxon>
        <taxon>Actinomycetes</taxon>
        <taxon>Bifidobacteriales</taxon>
        <taxon>Bifidobacteriaceae</taxon>
        <taxon>Bifidobacterium</taxon>
    </lineage>
</organism>
<evidence type="ECO:0000256" key="4">
    <source>
        <dbReference type="SAM" id="MobiDB-lite"/>
    </source>
</evidence>
<dbReference type="Proteomes" id="UP000029074">
    <property type="component" value="Unassembled WGS sequence"/>
</dbReference>
<dbReference type="InterPro" id="IPR050834">
    <property type="entry name" value="Glycosyltransf_2"/>
</dbReference>
<feature type="compositionally biased region" description="Low complexity" evidence="4">
    <location>
        <begin position="17"/>
        <end position="57"/>
    </location>
</feature>
<dbReference type="SUPFAM" id="SSF53448">
    <property type="entry name" value="Nucleotide-diphospho-sugar transferases"/>
    <property type="match status" value="1"/>
</dbReference>
<dbReference type="InterPro" id="IPR029044">
    <property type="entry name" value="Nucleotide-diphossugar_trans"/>
</dbReference>
<dbReference type="EMBL" id="JGYW01000003">
    <property type="protein sequence ID" value="KFI59365.1"/>
    <property type="molecule type" value="Genomic_DNA"/>
</dbReference>
<dbReference type="PANTHER" id="PTHR43685">
    <property type="entry name" value="GLYCOSYLTRANSFERASE"/>
    <property type="match status" value="1"/>
</dbReference>
<feature type="region of interest" description="Disordered" evidence="4">
    <location>
        <begin position="358"/>
        <end position="401"/>
    </location>
</feature>